<evidence type="ECO:0000313" key="1">
    <source>
        <dbReference type="EMBL" id="KAF7354109.1"/>
    </source>
</evidence>
<evidence type="ECO:0000313" key="2">
    <source>
        <dbReference type="Proteomes" id="UP000620124"/>
    </source>
</evidence>
<keyword evidence="2" id="KW-1185">Reference proteome</keyword>
<comment type="caution">
    <text evidence="1">The sequence shown here is derived from an EMBL/GenBank/DDBJ whole genome shotgun (WGS) entry which is preliminary data.</text>
</comment>
<sequence>MVELAQELIDAIIDEVAATDQYCQRPDRKSLQACALASPAFLASSQRRLFQSLAVKTEWRGMVDAFSAAPHLASYARDVYLDFTPLQSGDDILMARLFTLLCGVERLVISTWGTFQWDSFDGVLSSMLALPSLRCFGFTYCDGVPASLIRHALSSYEEVVLMHVGISANNLALPQPPRDVDRRNASLKHLAVSPHAASISDTLVLIRDDPSLQHIEHLELCLSKQGTLDGFEEIVLKCSDSLQHLVINFSKLHDDPIDLPCIPNLRFLTLKASVRKLRLPWSFQDIMATLPQRMPHLEVLTITIDAEFEDYWTDRTHRPDVDEALKKLLGLRDVHFSISTGYPKELEFHGGIAEKLPMASGAGLVSFSRWHVGRLYHPMTHFSN</sequence>
<dbReference type="SUPFAM" id="SSF52047">
    <property type="entry name" value="RNI-like"/>
    <property type="match status" value="1"/>
</dbReference>
<dbReference type="AlphaFoldDB" id="A0A8H6Y957"/>
<protein>
    <submittedName>
        <fullName evidence="1">Uncharacterized protein</fullName>
    </submittedName>
</protein>
<reference evidence="1" key="1">
    <citation type="submission" date="2020-05" db="EMBL/GenBank/DDBJ databases">
        <title>Mycena genomes resolve the evolution of fungal bioluminescence.</title>
        <authorList>
            <person name="Tsai I.J."/>
        </authorList>
    </citation>
    <scope>NUCLEOTIDE SEQUENCE</scope>
    <source>
        <strain evidence="1">CCC161011</strain>
    </source>
</reference>
<dbReference type="Proteomes" id="UP000620124">
    <property type="component" value="Unassembled WGS sequence"/>
</dbReference>
<proteinExistence type="predicted"/>
<dbReference type="Gene3D" id="3.80.10.10">
    <property type="entry name" value="Ribonuclease Inhibitor"/>
    <property type="match status" value="1"/>
</dbReference>
<dbReference type="EMBL" id="JACAZI010000008">
    <property type="protein sequence ID" value="KAF7354109.1"/>
    <property type="molecule type" value="Genomic_DNA"/>
</dbReference>
<gene>
    <name evidence="1" type="ORF">MVEN_01098300</name>
</gene>
<dbReference type="InterPro" id="IPR032675">
    <property type="entry name" value="LRR_dom_sf"/>
</dbReference>
<organism evidence="1 2">
    <name type="scientific">Mycena venus</name>
    <dbReference type="NCBI Taxonomy" id="2733690"/>
    <lineage>
        <taxon>Eukaryota</taxon>
        <taxon>Fungi</taxon>
        <taxon>Dikarya</taxon>
        <taxon>Basidiomycota</taxon>
        <taxon>Agaricomycotina</taxon>
        <taxon>Agaricomycetes</taxon>
        <taxon>Agaricomycetidae</taxon>
        <taxon>Agaricales</taxon>
        <taxon>Marasmiineae</taxon>
        <taxon>Mycenaceae</taxon>
        <taxon>Mycena</taxon>
    </lineage>
</organism>
<accession>A0A8H6Y957</accession>
<name>A0A8H6Y957_9AGAR</name>
<dbReference type="OrthoDB" id="2745898at2759"/>